<reference evidence="2 3" key="1">
    <citation type="journal article" date="2024" name="Commun. Biol.">
        <title>Comparative genomic analysis of thermophilic fungi reveals convergent evolutionary adaptations and gene losses.</title>
        <authorList>
            <person name="Steindorff A.S."/>
            <person name="Aguilar-Pontes M.V."/>
            <person name="Robinson A.J."/>
            <person name="Andreopoulos B."/>
            <person name="LaButti K."/>
            <person name="Kuo A."/>
            <person name="Mondo S."/>
            <person name="Riley R."/>
            <person name="Otillar R."/>
            <person name="Haridas S."/>
            <person name="Lipzen A."/>
            <person name="Grimwood J."/>
            <person name="Schmutz J."/>
            <person name="Clum A."/>
            <person name="Reid I.D."/>
            <person name="Moisan M.C."/>
            <person name="Butler G."/>
            <person name="Nguyen T.T.M."/>
            <person name="Dewar K."/>
            <person name="Conant G."/>
            <person name="Drula E."/>
            <person name="Henrissat B."/>
            <person name="Hansel C."/>
            <person name="Singer S."/>
            <person name="Hutchinson M.I."/>
            <person name="de Vries R.P."/>
            <person name="Natvig D.O."/>
            <person name="Powell A.J."/>
            <person name="Tsang A."/>
            <person name="Grigoriev I.V."/>
        </authorList>
    </citation>
    <scope>NUCLEOTIDE SEQUENCE [LARGE SCALE GENOMIC DNA]</scope>
    <source>
        <strain evidence="2 3">ATCC 24622</strain>
    </source>
</reference>
<feature type="compositionally biased region" description="Pro residues" evidence="1">
    <location>
        <begin position="1107"/>
        <end position="1117"/>
    </location>
</feature>
<feature type="compositionally biased region" description="Polar residues" evidence="1">
    <location>
        <begin position="1149"/>
        <end position="1159"/>
    </location>
</feature>
<feature type="compositionally biased region" description="Low complexity" evidence="1">
    <location>
        <begin position="182"/>
        <end position="194"/>
    </location>
</feature>
<dbReference type="EMBL" id="JAZHXJ010000012">
    <property type="protein sequence ID" value="KAL1882757.1"/>
    <property type="molecule type" value="Genomic_DNA"/>
</dbReference>
<feature type="compositionally biased region" description="Low complexity" evidence="1">
    <location>
        <begin position="1091"/>
        <end position="1106"/>
    </location>
</feature>
<keyword evidence="3" id="KW-1185">Reference proteome</keyword>
<gene>
    <name evidence="2" type="ORF">VTK73DRAFT_882</name>
</gene>
<dbReference type="InterPro" id="IPR029006">
    <property type="entry name" value="ADF-H/Gelsolin-like_dom_sf"/>
</dbReference>
<feature type="region of interest" description="Disordered" evidence="1">
    <location>
        <begin position="857"/>
        <end position="1199"/>
    </location>
</feature>
<evidence type="ECO:0008006" key="4">
    <source>
        <dbReference type="Google" id="ProtNLM"/>
    </source>
</evidence>
<feature type="compositionally biased region" description="Basic and acidic residues" evidence="1">
    <location>
        <begin position="1034"/>
        <end position="1058"/>
    </location>
</feature>
<feature type="region of interest" description="Disordered" evidence="1">
    <location>
        <begin position="1209"/>
        <end position="1228"/>
    </location>
</feature>
<feature type="region of interest" description="Disordered" evidence="1">
    <location>
        <begin position="150"/>
        <end position="682"/>
    </location>
</feature>
<evidence type="ECO:0000313" key="2">
    <source>
        <dbReference type="EMBL" id="KAL1882757.1"/>
    </source>
</evidence>
<evidence type="ECO:0000256" key="1">
    <source>
        <dbReference type="SAM" id="MobiDB-lite"/>
    </source>
</evidence>
<name>A0ABR3Y4H7_9PEZI</name>
<dbReference type="CDD" id="cd11282">
    <property type="entry name" value="ADF_coactosin_like"/>
    <property type="match status" value="1"/>
</dbReference>
<comment type="caution">
    <text evidence="2">The sequence shown here is derived from an EMBL/GenBank/DDBJ whole genome shotgun (WGS) entry which is preliminary data.</text>
</comment>
<dbReference type="Proteomes" id="UP001586593">
    <property type="component" value="Unassembled WGS sequence"/>
</dbReference>
<dbReference type="Gene3D" id="3.40.20.10">
    <property type="entry name" value="Severin"/>
    <property type="match status" value="1"/>
</dbReference>
<feature type="compositionally biased region" description="Basic residues" evidence="1">
    <location>
        <begin position="387"/>
        <end position="400"/>
    </location>
</feature>
<organism evidence="2 3">
    <name type="scientific">Phialemonium thermophilum</name>
    <dbReference type="NCBI Taxonomy" id="223376"/>
    <lineage>
        <taxon>Eukaryota</taxon>
        <taxon>Fungi</taxon>
        <taxon>Dikarya</taxon>
        <taxon>Ascomycota</taxon>
        <taxon>Pezizomycotina</taxon>
        <taxon>Sordariomycetes</taxon>
        <taxon>Sordariomycetidae</taxon>
        <taxon>Cephalothecales</taxon>
        <taxon>Cephalothecaceae</taxon>
        <taxon>Phialemonium</taxon>
    </lineage>
</organism>
<feature type="compositionally biased region" description="Low complexity" evidence="1">
    <location>
        <begin position="998"/>
        <end position="1011"/>
    </location>
</feature>
<accession>A0ABR3Y4H7</accession>
<feature type="compositionally biased region" description="Polar residues" evidence="1">
    <location>
        <begin position="528"/>
        <end position="548"/>
    </location>
</feature>
<protein>
    <recommendedName>
        <fullName evidence="4">ADF-H domain-containing protein</fullName>
    </recommendedName>
</protein>
<feature type="compositionally biased region" description="Polar residues" evidence="1">
    <location>
        <begin position="908"/>
        <end position="917"/>
    </location>
</feature>
<feature type="region of interest" description="Disordered" evidence="1">
    <location>
        <begin position="762"/>
        <end position="785"/>
    </location>
</feature>
<feature type="compositionally biased region" description="Polar residues" evidence="1">
    <location>
        <begin position="195"/>
        <end position="212"/>
    </location>
</feature>
<evidence type="ECO:0000313" key="3">
    <source>
        <dbReference type="Proteomes" id="UP001586593"/>
    </source>
</evidence>
<feature type="compositionally biased region" description="Basic and acidic residues" evidence="1">
    <location>
        <begin position="627"/>
        <end position="641"/>
    </location>
</feature>
<dbReference type="SUPFAM" id="SSF55753">
    <property type="entry name" value="Actin depolymerizing proteins"/>
    <property type="match status" value="1"/>
</dbReference>
<proteinExistence type="predicted"/>
<feature type="compositionally biased region" description="Polar residues" evidence="1">
    <location>
        <begin position="434"/>
        <end position="444"/>
    </location>
</feature>
<feature type="compositionally biased region" description="Polar residues" evidence="1">
    <location>
        <begin position="347"/>
        <end position="368"/>
    </location>
</feature>
<sequence>MSLNGLEDPTVKEAHQAAVAEPGGWFLLKYASRDEIALLGRGNGGIVEIRNAIAQYEEASPLYGFLRYRRRNVIIKYLPENCSRLVQARVTVHFNLVCDRFSPHDTTFSIATPKELKDTKLSAACSLHAASGSTSSSTSSLRRRRLMEIAEEEEEEQREKKRQSVVKEEERSLLSSEEAEHAVSSTSPPVVLSSELATSPDATNFAGTSDLPSFTGAPRPSSPAKSFDDTGRRTQAYSSRPDLYSYSSYPYGRPKVKLGPRPSLDVGGRPRTSAGTDSFRPISTIPTGLKLSSKGSRKGRSQNSVDGDDSAAIKEESGNTGEIALPDSASATPEGGLIISPMEITRPHTSSGGMPGLSSTSMINSNMPSLPPPSAKQNVMTPEKARLMKAMKLREKKKKKALETANPTAPEQESFAEPDKAKVTSESPDEDPSTETVNGQSDTASKADCDSADKPTTSVADSDGPVNVSADQVSVDAGTDSHPPSPVPSSLDDVGDSTKASSLSESTDETAHPSQISRKGSIAGLEEFNNSENVASQAEQAASENITTAGRDGDDVKLQAKSPLAAERSSGADTAASGNGAETTKDEATPDPISEADDGGVTKESVTAEPIVSTVEVESEDVYTNSDRGETSTEATIKEEAPESPQFKIPLSKFSTQGPKAPVTRDEPSVPSIIPPSAETDDVAVDAGAVSVREADGSGAVETASIETNRSKRKVAIEPIRTDISVSGKEKALSDANFSDDDDLMDELQSATLQHAKPITVSKSPITPLFPGATPKRSATVFRSGSPPARIVRTVSNPIRGPLLSPPDVSSSSARAVSSGAAFLHKITQQSSAADLRPKTAKIGSSISQRIKALEMLSVSSTTGETTLKERPSSTFFSVRKTSIREPSRSPSVAERAQSIRRGPSPSPTGSQESSPETGRPPRDRSGSVAHRLSVFEGGNAPRGRPESIQVTARIVRDPSQPFPKIPDLKGDVSDYGPLELRQSPLVVDHQRAGRGESSSTATRPASASPAVQSEQESQGEGKLSLLQRRFSKERRSQSQDRVDGFEKEGKDDGDGSQRPRRRSSLSIVKDFIKDRRDSLLGGKSPSTDNLHSGLSSGAGHLLSPATVPPSRSPSRPPSTHQNSLFPRRLSISSRRSSIEQKSPAVPTTAGSLASSMMTEGSGESDGDSQMFADRRSGTTSPVGALSPKSGTKSGNRASRFMRRLSNSLGSGRKVATPSISPTVAEEGDAEIAAENETNRTTSAGSGPPSIVAFMGDVNVQFPDNLLWKRRAMCLDSQGFLILSAVQGMSTNVGREKHQAGTIKRYHLSDFRTPYTPEMELQELPNSVILDFIDGSGLQIACEDRAGQMNVLHILQTAHRNHTSFGQ</sequence>